<protein>
    <submittedName>
        <fullName evidence="1">Uncharacterized protein</fullName>
    </submittedName>
</protein>
<sequence length="94" mass="10828">MEENVTLKIQNETIELEKVSQLYPAAIIRYADGTVTPISLEWFDEMANSDVDLLHYAICVHYKDKEKKPSIFPYETREKLEEGIGEIARQVNPA</sequence>
<dbReference type="EMBL" id="AP027370">
    <property type="protein sequence ID" value="BDY12024.1"/>
    <property type="molecule type" value="Genomic_DNA"/>
</dbReference>
<organism evidence="1 2">
    <name type="scientific">Hydrogenimonas cancrithermarum</name>
    <dbReference type="NCBI Taxonomy" id="2993563"/>
    <lineage>
        <taxon>Bacteria</taxon>
        <taxon>Pseudomonadati</taxon>
        <taxon>Campylobacterota</taxon>
        <taxon>Epsilonproteobacteria</taxon>
        <taxon>Campylobacterales</taxon>
        <taxon>Hydrogenimonadaceae</taxon>
        <taxon>Hydrogenimonas</taxon>
    </lineage>
</organism>
<name>A0ABM8FK54_9BACT</name>
<gene>
    <name evidence="1" type="ORF">HCR_03360</name>
</gene>
<reference evidence="1 2" key="1">
    <citation type="submission" date="2023-03" db="EMBL/GenBank/DDBJ databases">
        <title>Description of Hydrogenimonas sp. ISO32.</title>
        <authorList>
            <person name="Mino S."/>
            <person name="Fukazawa S."/>
            <person name="Sawabe T."/>
        </authorList>
    </citation>
    <scope>NUCLEOTIDE SEQUENCE [LARGE SCALE GENOMIC DNA]</scope>
    <source>
        <strain evidence="1 2">ISO32</strain>
    </source>
</reference>
<evidence type="ECO:0000313" key="2">
    <source>
        <dbReference type="Proteomes" id="UP001321445"/>
    </source>
</evidence>
<keyword evidence="2" id="KW-1185">Reference proteome</keyword>
<accession>A0ABM8FK54</accession>
<evidence type="ECO:0000313" key="1">
    <source>
        <dbReference type="EMBL" id="BDY12024.1"/>
    </source>
</evidence>
<dbReference type="Proteomes" id="UP001321445">
    <property type="component" value="Chromosome"/>
</dbReference>
<proteinExistence type="predicted"/>
<dbReference type="RefSeq" id="WP_286337236.1">
    <property type="nucleotide sequence ID" value="NZ_AP027370.1"/>
</dbReference>